<dbReference type="Gene3D" id="1.10.260.40">
    <property type="entry name" value="lambda repressor-like DNA-binding domains"/>
    <property type="match status" value="1"/>
</dbReference>
<dbReference type="InterPro" id="IPR010982">
    <property type="entry name" value="Lambda_DNA-bd_dom_sf"/>
</dbReference>
<dbReference type="CDD" id="cd00093">
    <property type="entry name" value="HTH_XRE"/>
    <property type="match status" value="1"/>
</dbReference>
<protein>
    <submittedName>
        <fullName evidence="2">Helix-turn-helix domain-containing protein</fullName>
    </submittedName>
</protein>
<dbReference type="PROSITE" id="PS50943">
    <property type="entry name" value="HTH_CROC1"/>
    <property type="match status" value="1"/>
</dbReference>
<keyword evidence="3" id="KW-1185">Reference proteome</keyword>
<dbReference type="EMBL" id="CP081869">
    <property type="protein sequence ID" value="QZN99134.1"/>
    <property type="molecule type" value="Genomic_DNA"/>
</dbReference>
<evidence type="ECO:0000259" key="1">
    <source>
        <dbReference type="PROSITE" id="PS50943"/>
    </source>
</evidence>
<dbReference type="KEGG" id="cmet:K6K41_20160"/>
<dbReference type="AlphaFoldDB" id="A0A9E6UNY8"/>
<dbReference type="SMART" id="SM00530">
    <property type="entry name" value="HTH_XRE"/>
    <property type="match status" value="1"/>
</dbReference>
<evidence type="ECO:0000313" key="2">
    <source>
        <dbReference type="EMBL" id="QZN99134.1"/>
    </source>
</evidence>
<accession>A0A9E6UNY8</accession>
<proteinExistence type="predicted"/>
<feature type="domain" description="HTH cro/C1-type" evidence="1">
    <location>
        <begin position="9"/>
        <end position="63"/>
    </location>
</feature>
<evidence type="ECO:0000313" key="3">
    <source>
        <dbReference type="Proteomes" id="UP000825701"/>
    </source>
</evidence>
<dbReference type="GO" id="GO:0003677">
    <property type="term" value="F:DNA binding"/>
    <property type="evidence" value="ECO:0007669"/>
    <property type="project" value="InterPro"/>
</dbReference>
<dbReference type="Proteomes" id="UP000825701">
    <property type="component" value="Chromosome"/>
</dbReference>
<reference evidence="2" key="1">
    <citation type="submission" date="2021-08" db="EMBL/GenBank/DDBJ databases">
        <authorList>
            <person name="Zhang H."/>
            <person name="Xu M."/>
            <person name="Yu Z."/>
            <person name="Yang L."/>
            <person name="Cai Y."/>
        </authorList>
    </citation>
    <scope>NUCLEOTIDE SEQUENCE</scope>
    <source>
        <strain evidence="2">CHL1</strain>
    </source>
</reference>
<organism evidence="2 3">
    <name type="scientific">Chenggangzhangella methanolivorans</name>
    <dbReference type="NCBI Taxonomy" id="1437009"/>
    <lineage>
        <taxon>Bacteria</taxon>
        <taxon>Pseudomonadati</taxon>
        <taxon>Pseudomonadota</taxon>
        <taxon>Alphaproteobacteria</taxon>
        <taxon>Hyphomicrobiales</taxon>
        <taxon>Methylopilaceae</taxon>
        <taxon>Chenggangzhangella</taxon>
    </lineage>
</organism>
<gene>
    <name evidence="2" type="ORF">K6K41_20160</name>
</gene>
<dbReference type="InterPro" id="IPR001387">
    <property type="entry name" value="Cro/C1-type_HTH"/>
</dbReference>
<dbReference type="SUPFAM" id="SSF47413">
    <property type="entry name" value="lambda repressor-like DNA-binding domains"/>
    <property type="match status" value="1"/>
</dbReference>
<sequence length="80" mass="9191">MRATFAENVKRRRQRLGWSQEKLAFEADLHRVYMNRLEALGRNVTLDMVERLAHALGVDPVELLLQPRQPAPPSPDQAKS</sequence>
<dbReference type="Pfam" id="PF01381">
    <property type="entry name" value="HTH_3"/>
    <property type="match status" value="1"/>
</dbReference>
<name>A0A9E6UNY8_9HYPH</name>